<dbReference type="AlphaFoldDB" id="A0A5J4SSL2"/>
<dbReference type="EMBL" id="SNRY01000056">
    <property type="protein sequence ID" value="KAA6349007.1"/>
    <property type="molecule type" value="Genomic_DNA"/>
</dbReference>
<sequence>MAKQIKELGITQKRIEFSEREKLQYAVDFILTTYNIRKPYNNPTQIYATYKNKNISAEIVDFDRISLDLHEHGAQINDNTLRKVLRSDKYIKPYNPITEYFDHIRGTFKGTSQIELLCKHLIARQWNDKPQGYYQERANALLKKWLVACVACWIEKKPNEVMLTLIQKEEGLGKTFFAKWLTPDPLKDFFTKSKREDRFDMEDAFTRNILVCFDELIGLTKNTSDTFKSTITSDVLWTKRRSDLYPVARPRLACAIANTNRNQEADGFLLECFGYRRFGCIEIADIAQDYSTTCDKNLLWAEALMLYENTSFDYTFAQTDFEEFKEYNRRFVIDTKATKYVRLYLNLPNAEEEGKWLNATEICSLLRKHKKIRNEDIHDVNPQKLGNALAALGYTQKTIHSGSSDDGRKRWHVKINLDT</sequence>
<reference evidence="2" key="1">
    <citation type="submission" date="2019-03" db="EMBL/GenBank/DDBJ databases">
        <title>Single cell metagenomics reveals metabolic interactions within the superorganism composed of flagellate Streblomastix strix and complex community of Bacteroidetes bacteria on its surface.</title>
        <authorList>
            <person name="Treitli S.C."/>
            <person name="Kolisko M."/>
            <person name="Husnik F."/>
            <person name="Keeling P."/>
            <person name="Hampl V."/>
        </authorList>
    </citation>
    <scope>NUCLEOTIDE SEQUENCE</scope>
    <source>
        <strain evidence="2">STM</strain>
    </source>
</reference>
<name>A0A5J4SSL2_9ZZZZ</name>
<organism evidence="2">
    <name type="scientific">termite gut metagenome</name>
    <dbReference type="NCBI Taxonomy" id="433724"/>
    <lineage>
        <taxon>unclassified sequences</taxon>
        <taxon>metagenomes</taxon>
        <taxon>organismal metagenomes</taxon>
    </lineage>
</organism>
<evidence type="ECO:0000259" key="1">
    <source>
        <dbReference type="Pfam" id="PF05272"/>
    </source>
</evidence>
<gene>
    <name evidence="2" type="ORF">EZS27_003607</name>
</gene>
<dbReference type="PANTHER" id="PTHR34985:SF1">
    <property type="entry name" value="SLR0554 PROTEIN"/>
    <property type="match status" value="1"/>
</dbReference>
<dbReference type="PANTHER" id="PTHR34985">
    <property type="entry name" value="SLR0554 PROTEIN"/>
    <property type="match status" value="1"/>
</dbReference>
<evidence type="ECO:0000313" key="2">
    <source>
        <dbReference type="EMBL" id="KAA6349007.1"/>
    </source>
</evidence>
<dbReference type="InterPro" id="IPR007936">
    <property type="entry name" value="VapE-like_dom"/>
</dbReference>
<proteinExistence type="predicted"/>
<accession>A0A5J4SSL2</accession>
<dbReference type="Pfam" id="PF05272">
    <property type="entry name" value="VapE-like_dom"/>
    <property type="match status" value="1"/>
</dbReference>
<comment type="caution">
    <text evidence="2">The sequence shown here is derived from an EMBL/GenBank/DDBJ whole genome shotgun (WGS) entry which is preliminary data.</text>
</comment>
<protein>
    <recommendedName>
        <fullName evidence="1">Virulence-associated protein E-like domain-containing protein</fullName>
    </recommendedName>
</protein>
<feature type="domain" description="Virulence-associated protein E-like" evidence="1">
    <location>
        <begin position="137"/>
        <end position="326"/>
    </location>
</feature>